<keyword evidence="7" id="KW-1185">Reference proteome</keyword>
<dbReference type="eggNOG" id="COG1653">
    <property type="taxonomic scope" value="Bacteria"/>
</dbReference>
<dbReference type="AlphaFoldDB" id="C5CFJ1"/>
<keyword evidence="2" id="KW-0732">Signal</keyword>
<evidence type="ECO:0000256" key="3">
    <source>
        <dbReference type="ARBA" id="ARBA00023136"/>
    </source>
</evidence>
<evidence type="ECO:0000313" key="7">
    <source>
        <dbReference type="Proteomes" id="UP000002382"/>
    </source>
</evidence>
<gene>
    <name evidence="6" type="ordered locus">Kole_0693</name>
</gene>
<dbReference type="EMBL" id="CP001634">
    <property type="protein sequence ID" value="ACR79409.1"/>
    <property type="molecule type" value="Genomic_DNA"/>
</dbReference>
<accession>C5CFJ1</accession>
<protein>
    <submittedName>
        <fullName evidence="6">Extracellular solute-binding protein family 1</fullName>
    </submittedName>
</protein>
<keyword evidence="3" id="KW-0472">Membrane</keyword>
<evidence type="ECO:0000256" key="4">
    <source>
        <dbReference type="ARBA" id="ARBA00023139"/>
    </source>
</evidence>
<sequence>MKKALVFILTMLVVVGVAFSVTTLNLAMWGSPDEEAVYKKIIAAFEEANPGIKVQVSVQPWGAYWQQLQTKIVAGSAPDVFAVNGGWLQVFASKGVLFDITDLIYGDPASKNLIESELFPEAVNTFKYQGKLYGLPRDFNTYVVFYNKTMFDEAGVPYPALDWTWEDFLDIAKKLTKDVDGDGRIDQWGVIIPINPDYWMPFIWQNGGEILNADKTKSLFDSPQNVETFQFLADLILKYHVSPTISQQAAFGWNPFGSGKIGMYITGKWMVPTYSTIQNFDWDVQVLPRGKKMAAIANAVGFSVFKKTKHPKEAVELLKFIATEGQKYLLELGSSVPTSKSAAFSSEFMDPTKKPDNKFAFLIEIPYSHILPFHPKWNELWDVWSKYPELIFSGKLSPEYGVKKMHMEMEKILNSK</sequence>
<dbReference type="Pfam" id="PF01547">
    <property type="entry name" value="SBP_bac_1"/>
    <property type="match status" value="1"/>
</dbReference>
<dbReference type="Proteomes" id="UP000002382">
    <property type="component" value="Chromosome"/>
</dbReference>
<evidence type="ECO:0000313" key="6">
    <source>
        <dbReference type="EMBL" id="ACR79409.1"/>
    </source>
</evidence>
<dbReference type="PANTHER" id="PTHR43649:SF33">
    <property type="entry name" value="POLYGALACTURONAN_RHAMNOGALACTURONAN-BINDING PROTEIN YTCQ"/>
    <property type="match status" value="1"/>
</dbReference>
<organism evidence="6 7">
    <name type="scientific">Kosmotoga olearia (strain ATCC BAA-1733 / DSM 21960 / TBF 19.5.1)</name>
    <dbReference type="NCBI Taxonomy" id="521045"/>
    <lineage>
        <taxon>Bacteria</taxon>
        <taxon>Thermotogati</taxon>
        <taxon>Thermotogota</taxon>
        <taxon>Thermotogae</taxon>
        <taxon>Kosmotogales</taxon>
        <taxon>Kosmotogaceae</taxon>
        <taxon>Kosmotoga</taxon>
    </lineage>
</organism>
<keyword evidence="4" id="KW-0564">Palmitate</keyword>
<proteinExistence type="predicted"/>
<dbReference type="KEGG" id="kol:Kole_0693"/>
<dbReference type="PANTHER" id="PTHR43649">
    <property type="entry name" value="ARABINOSE-BINDING PROTEIN-RELATED"/>
    <property type="match status" value="1"/>
</dbReference>
<dbReference type="OrthoDB" id="9772007at2"/>
<keyword evidence="1" id="KW-1003">Cell membrane</keyword>
<dbReference type="RefSeq" id="WP_015868075.1">
    <property type="nucleotide sequence ID" value="NC_012785.1"/>
</dbReference>
<evidence type="ECO:0000256" key="5">
    <source>
        <dbReference type="ARBA" id="ARBA00023288"/>
    </source>
</evidence>
<reference evidence="6 7" key="2">
    <citation type="journal article" date="2011" name="J. Bacteriol.">
        <title>Genome Sequence of Kosmotoga olearia Strain TBF 19.5.1, a Thermophilic Bacterium with a Wide Growth Temperature Range, Isolated from the Troll B Oil Platform in the North Sea.</title>
        <authorList>
            <person name="Swithers K.S."/>
            <person name="Dipippo J.L."/>
            <person name="Bruce D.C."/>
            <person name="Detter C."/>
            <person name="Tapia R."/>
            <person name="Han S."/>
            <person name="Goodwin L.A."/>
            <person name="Han J."/>
            <person name="Woyke T."/>
            <person name="Pitluck S."/>
            <person name="Pennacchio L."/>
            <person name="Nolan M."/>
            <person name="Mikhailova N."/>
            <person name="Land M.L."/>
            <person name="Nesbo C.L."/>
            <person name="Gogarten J.P."/>
            <person name="Noll K.M."/>
        </authorList>
    </citation>
    <scope>NUCLEOTIDE SEQUENCE [LARGE SCALE GENOMIC DNA]</scope>
    <source>
        <strain evidence="7">ATCC BAA-1733 / DSM 21960 / TBF 19.5.1</strain>
    </source>
</reference>
<dbReference type="STRING" id="521045.Kole_0693"/>
<reference evidence="6 7" key="1">
    <citation type="submission" date="2009-06" db="EMBL/GenBank/DDBJ databases">
        <title>Complete sequence of Thermotogales bacterium TBF 19.5.1.</title>
        <authorList>
            <consortium name="US DOE Joint Genome Institute"/>
            <person name="Lucas S."/>
            <person name="Copeland A."/>
            <person name="Lapidus A."/>
            <person name="Glavina del Rio T."/>
            <person name="Tice H."/>
            <person name="Bruce D."/>
            <person name="Goodwin L."/>
            <person name="Pitluck S."/>
            <person name="Chertkov O."/>
            <person name="Brettin T."/>
            <person name="Detter J.C."/>
            <person name="Han C."/>
            <person name="Schmutz J."/>
            <person name="Larimer F."/>
            <person name="Land M."/>
            <person name="Hauser L."/>
            <person name="Kyrpides N."/>
            <person name="Ovchinnikova G."/>
            <person name="Noll K."/>
        </authorList>
    </citation>
    <scope>NUCLEOTIDE SEQUENCE [LARGE SCALE GENOMIC DNA]</scope>
    <source>
        <strain evidence="7">ATCC BAA-1733 / DSM 21960 / TBF 19.5.1</strain>
    </source>
</reference>
<name>C5CFJ1_KOSOT</name>
<evidence type="ECO:0000256" key="1">
    <source>
        <dbReference type="ARBA" id="ARBA00022475"/>
    </source>
</evidence>
<dbReference type="SUPFAM" id="SSF53850">
    <property type="entry name" value="Periplasmic binding protein-like II"/>
    <property type="match status" value="1"/>
</dbReference>
<dbReference type="InterPro" id="IPR006059">
    <property type="entry name" value="SBP"/>
</dbReference>
<dbReference type="Gene3D" id="3.40.190.10">
    <property type="entry name" value="Periplasmic binding protein-like II"/>
    <property type="match status" value="1"/>
</dbReference>
<keyword evidence="5" id="KW-0449">Lipoprotein</keyword>
<dbReference type="InterPro" id="IPR050490">
    <property type="entry name" value="Bact_solute-bd_prot1"/>
</dbReference>
<evidence type="ECO:0000256" key="2">
    <source>
        <dbReference type="ARBA" id="ARBA00022729"/>
    </source>
</evidence>
<dbReference type="HOGENOM" id="CLU_031285_10_5_0"/>
<dbReference type="CDD" id="cd13585">
    <property type="entry name" value="PBP2_TMBP_like"/>
    <property type="match status" value="1"/>
</dbReference>